<dbReference type="GO" id="GO:0016818">
    <property type="term" value="F:hydrolase activity, acting on acid anhydrides, in phosphorus-containing anhydrides"/>
    <property type="evidence" value="ECO:0007669"/>
    <property type="project" value="InterPro"/>
</dbReference>
<evidence type="ECO:0000259" key="7">
    <source>
        <dbReference type="PROSITE" id="PS51462"/>
    </source>
</evidence>
<evidence type="ECO:0000256" key="1">
    <source>
        <dbReference type="ARBA" id="ARBA00001936"/>
    </source>
</evidence>
<evidence type="ECO:0000256" key="4">
    <source>
        <dbReference type="ARBA" id="ARBA00022801"/>
    </source>
</evidence>
<keyword evidence="9" id="KW-1185">Reference proteome</keyword>
<dbReference type="Gene3D" id="3.90.79.10">
    <property type="entry name" value="Nucleoside Triphosphate Pyrophosphohydrolase"/>
    <property type="match status" value="1"/>
</dbReference>
<dbReference type="EMBL" id="JAAAMJ010000018">
    <property type="protein sequence ID" value="NDV88611.1"/>
    <property type="molecule type" value="Genomic_DNA"/>
</dbReference>
<dbReference type="GO" id="GO:0046872">
    <property type="term" value="F:metal ion binding"/>
    <property type="evidence" value="ECO:0007669"/>
    <property type="project" value="UniProtKB-KW"/>
</dbReference>
<dbReference type="PROSITE" id="PS51462">
    <property type="entry name" value="NUDIX"/>
    <property type="match status" value="1"/>
</dbReference>
<accession>A0A6L9MLJ3</accession>
<name>A0A6L9MLJ3_9HYPH</name>
<gene>
    <name evidence="8" type="ORF">GTW51_18070</name>
</gene>
<evidence type="ECO:0000313" key="9">
    <source>
        <dbReference type="Proteomes" id="UP000476332"/>
    </source>
</evidence>
<dbReference type="SUPFAM" id="SSF55811">
    <property type="entry name" value="Nudix"/>
    <property type="match status" value="1"/>
</dbReference>
<evidence type="ECO:0000256" key="2">
    <source>
        <dbReference type="ARBA" id="ARBA00001946"/>
    </source>
</evidence>
<evidence type="ECO:0000256" key="5">
    <source>
        <dbReference type="ARBA" id="ARBA00022842"/>
    </source>
</evidence>
<evidence type="ECO:0000256" key="6">
    <source>
        <dbReference type="ARBA" id="ARBA00023211"/>
    </source>
</evidence>
<keyword evidence="5" id="KW-0460">Magnesium</keyword>
<dbReference type="AlphaFoldDB" id="A0A6L9MLJ3"/>
<protein>
    <submittedName>
        <fullName evidence="8">NUDIX domain-containing protein</fullName>
    </submittedName>
</protein>
<keyword evidence="3" id="KW-0479">Metal-binding</keyword>
<dbReference type="InterPro" id="IPR000086">
    <property type="entry name" value="NUDIX_hydrolase_dom"/>
</dbReference>
<reference evidence="8 9" key="1">
    <citation type="submission" date="2020-01" db="EMBL/GenBank/DDBJ databases">
        <title>Genomes of bacteria type strains.</title>
        <authorList>
            <person name="Chen J."/>
            <person name="Zhu S."/>
            <person name="Chen J."/>
        </authorList>
    </citation>
    <scope>NUCLEOTIDE SEQUENCE [LARGE SCALE GENOMIC DNA]</scope>
    <source>
        <strain evidence="8 9">KCTC 52919</strain>
    </source>
</reference>
<evidence type="ECO:0000313" key="8">
    <source>
        <dbReference type="EMBL" id="NDV88611.1"/>
    </source>
</evidence>
<keyword evidence="6" id="KW-0464">Manganese</keyword>
<feature type="domain" description="Nudix hydrolase" evidence="7">
    <location>
        <begin position="47"/>
        <end position="238"/>
    </location>
</feature>
<evidence type="ECO:0000256" key="3">
    <source>
        <dbReference type="ARBA" id="ARBA00022723"/>
    </source>
</evidence>
<comment type="cofactor">
    <cofactor evidence="1">
        <name>Mn(2+)</name>
        <dbReference type="ChEBI" id="CHEBI:29035"/>
    </cofactor>
</comment>
<comment type="cofactor">
    <cofactor evidence="2">
        <name>Mg(2+)</name>
        <dbReference type="ChEBI" id="CHEBI:18420"/>
    </cofactor>
</comment>
<organism evidence="8 9">
    <name type="scientific">Aurantimonas aggregata</name>
    <dbReference type="NCBI Taxonomy" id="2047720"/>
    <lineage>
        <taxon>Bacteria</taxon>
        <taxon>Pseudomonadati</taxon>
        <taxon>Pseudomonadota</taxon>
        <taxon>Alphaproteobacteria</taxon>
        <taxon>Hyphomicrobiales</taxon>
        <taxon>Aurantimonadaceae</taxon>
        <taxon>Aurantimonas</taxon>
    </lineage>
</organism>
<dbReference type="CDD" id="cd18870">
    <property type="entry name" value="NUDIX_AcylCoAdiphos_Nudt19"/>
    <property type="match status" value="1"/>
</dbReference>
<dbReference type="PANTHER" id="PTHR12318">
    <property type="entry name" value="TESTOSTERONE-REGULATED PROTEIN RP2"/>
    <property type="match status" value="1"/>
</dbReference>
<sequence length="268" mass="29246">MVAAPWRLRRRGRRGPGRVTTEAALEALEAERARLSLARPNGPLLRPRDAGTLIVVDRTGPVPRLLMGRRSPGHVFMPGHYVFPGGRVDPEDLRLAASFTLPENALARLCAGPPSRFDARRATAVALAAIRETFEETGAMVGATGVPVSLSGHWQSFAARAIRPAPELLVPLARAITPPGPPRRYDTRFFCVDASAMGGVMAGEPPTDELEAVGWFPLDEIGRLTIATITRRVLADLEIRLADDSFLDASRPMPFYRSVRGRFVRDLL</sequence>
<dbReference type="Proteomes" id="UP000476332">
    <property type="component" value="Unassembled WGS sequence"/>
</dbReference>
<dbReference type="PANTHER" id="PTHR12318:SF0">
    <property type="entry name" value="ACYL-COENZYME A DIPHOSPHATASE NUDT19"/>
    <property type="match status" value="1"/>
</dbReference>
<proteinExistence type="predicted"/>
<dbReference type="InterPro" id="IPR039121">
    <property type="entry name" value="NUDT19"/>
</dbReference>
<dbReference type="InterPro" id="IPR015797">
    <property type="entry name" value="NUDIX_hydrolase-like_dom_sf"/>
</dbReference>
<comment type="caution">
    <text evidence="8">The sequence shown here is derived from an EMBL/GenBank/DDBJ whole genome shotgun (WGS) entry which is preliminary data.</text>
</comment>
<keyword evidence="4" id="KW-0378">Hydrolase</keyword>